<dbReference type="InterPro" id="IPR011576">
    <property type="entry name" value="Pyridox_Oxase_N"/>
</dbReference>
<dbReference type="EMBL" id="JACNJN010000055">
    <property type="protein sequence ID" value="MBC8334225.1"/>
    <property type="molecule type" value="Genomic_DNA"/>
</dbReference>
<dbReference type="InterPro" id="IPR012349">
    <property type="entry name" value="Split_barrel_FMN-bd"/>
</dbReference>
<comment type="caution">
    <text evidence="3">The sequence shown here is derived from an EMBL/GenBank/DDBJ whole genome shotgun (WGS) entry which is preliminary data.</text>
</comment>
<dbReference type="Proteomes" id="UP000614469">
    <property type="component" value="Unassembled WGS sequence"/>
</dbReference>
<dbReference type="SUPFAM" id="SSF50475">
    <property type="entry name" value="FMN-binding split barrel"/>
    <property type="match status" value="1"/>
</dbReference>
<dbReference type="InterPro" id="IPR052019">
    <property type="entry name" value="F420H2_bilvrd_red/Heme_oxyg"/>
</dbReference>
<dbReference type="NCBIfam" id="TIGR03618">
    <property type="entry name" value="Rv1155_F420"/>
    <property type="match status" value="1"/>
</dbReference>
<organism evidence="3 4">
    <name type="scientific">Candidatus Desulfolinea nitratireducens</name>
    <dbReference type="NCBI Taxonomy" id="2841698"/>
    <lineage>
        <taxon>Bacteria</taxon>
        <taxon>Bacillati</taxon>
        <taxon>Chloroflexota</taxon>
        <taxon>Anaerolineae</taxon>
        <taxon>Anaerolineales</taxon>
        <taxon>Anaerolineales incertae sedis</taxon>
        <taxon>Candidatus Desulfolinea</taxon>
    </lineage>
</organism>
<dbReference type="GO" id="GO:0016627">
    <property type="term" value="F:oxidoreductase activity, acting on the CH-CH group of donors"/>
    <property type="evidence" value="ECO:0007669"/>
    <property type="project" value="TreeGrafter"/>
</dbReference>
<name>A0A8J6NJU1_9CHLR</name>
<dbReference type="PANTHER" id="PTHR35176:SF6">
    <property type="entry name" value="HEME OXYGENASE HI_0854-RELATED"/>
    <property type="match status" value="1"/>
</dbReference>
<evidence type="ECO:0000313" key="3">
    <source>
        <dbReference type="EMBL" id="MBC8334225.1"/>
    </source>
</evidence>
<evidence type="ECO:0000259" key="2">
    <source>
        <dbReference type="Pfam" id="PF01243"/>
    </source>
</evidence>
<dbReference type="GO" id="GO:0005829">
    <property type="term" value="C:cytosol"/>
    <property type="evidence" value="ECO:0007669"/>
    <property type="project" value="TreeGrafter"/>
</dbReference>
<protein>
    <submittedName>
        <fullName evidence="3">PPOX class F420-dependent oxidoreductase</fullName>
    </submittedName>
</protein>
<dbReference type="InterPro" id="IPR019920">
    <property type="entry name" value="F420-binding_dom_put"/>
</dbReference>
<keyword evidence="1" id="KW-0560">Oxidoreductase</keyword>
<evidence type="ECO:0000256" key="1">
    <source>
        <dbReference type="ARBA" id="ARBA00023002"/>
    </source>
</evidence>
<gene>
    <name evidence="3" type="ORF">H8E29_03080</name>
</gene>
<sequence>MNIPESYQDLFKDEAKAYLYLATIMPDGTPQVTPVWFSMDEKYLLINTAEGRTKDLNMQARPNVALVIQDPIDPYRYVQIRGQVAERTTEGADAHIHALSQKYRGKAWIIPPGEKRLLFKISIDKLSGR</sequence>
<dbReference type="Pfam" id="PF01243">
    <property type="entry name" value="PNPOx_N"/>
    <property type="match status" value="1"/>
</dbReference>
<dbReference type="AlphaFoldDB" id="A0A8J6NJU1"/>
<dbReference type="PANTHER" id="PTHR35176">
    <property type="entry name" value="HEME OXYGENASE HI_0854-RELATED"/>
    <property type="match status" value="1"/>
</dbReference>
<reference evidence="3 4" key="1">
    <citation type="submission" date="2020-08" db="EMBL/GenBank/DDBJ databases">
        <title>Bridging the membrane lipid divide: bacteria of the FCB group superphylum have the potential to synthesize archaeal ether lipids.</title>
        <authorList>
            <person name="Villanueva L."/>
            <person name="Von Meijenfeldt F.A.B."/>
            <person name="Westbye A.B."/>
            <person name="Yadav S."/>
            <person name="Hopmans E.C."/>
            <person name="Dutilh B.E."/>
            <person name="Sinninghe Damste J.S."/>
        </authorList>
    </citation>
    <scope>NUCLEOTIDE SEQUENCE [LARGE SCALE GENOMIC DNA]</scope>
    <source>
        <strain evidence="3">NIOZ-UU36</strain>
    </source>
</reference>
<accession>A0A8J6NJU1</accession>
<dbReference type="GO" id="GO:0070967">
    <property type="term" value="F:coenzyme F420 binding"/>
    <property type="evidence" value="ECO:0007669"/>
    <property type="project" value="TreeGrafter"/>
</dbReference>
<evidence type="ECO:0000313" key="4">
    <source>
        <dbReference type="Proteomes" id="UP000614469"/>
    </source>
</evidence>
<dbReference type="Gene3D" id="2.30.110.10">
    <property type="entry name" value="Electron Transport, Fmn-binding Protein, Chain A"/>
    <property type="match status" value="1"/>
</dbReference>
<proteinExistence type="predicted"/>
<feature type="domain" description="Pyridoxamine 5'-phosphate oxidase N-terminal" evidence="2">
    <location>
        <begin position="18"/>
        <end position="124"/>
    </location>
</feature>